<reference evidence="5 6" key="1">
    <citation type="submission" date="2020-05" db="EMBL/GenBank/DDBJ databases">
        <title>MicrobeNet Type strains.</title>
        <authorList>
            <person name="Nicholson A.C."/>
        </authorList>
    </citation>
    <scope>NUCLEOTIDE SEQUENCE [LARGE SCALE GENOMIC DNA]</scope>
    <source>
        <strain evidence="5 6">JCM 3224</strain>
    </source>
</reference>
<dbReference type="Proteomes" id="UP000586827">
    <property type="component" value="Unassembled WGS sequence"/>
</dbReference>
<evidence type="ECO:0000256" key="1">
    <source>
        <dbReference type="ARBA" id="ARBA00006484"/>
    </source>
</evidence>
<dbReference type="PRINTS" id="PR00081">
    <property type="entry name" value="GDHRDH"/>
</dbReference>
<evidence type="ECO:0000259" key="4">
    <source>
        <dbReference type="SMART" id="SM00822"/>
    </source>
</evidence>
<dbReference type="SUPFAM" id="SSF51735">
    <property type="entry name" value="NAD(P)-binding Rossmann-fold domains"/>
    <property type="match status" value="1"/>
</dbReference>
<dbReference type="PRINTS" id="PR00080">
    <property type="entry name" value="SDRFAMILY"/>
</dbReference>
<sequence>MARLTINALTPPRGFPRPWGPGLRERVDGRTVLITGASSGIGRGLALRVAAAGAITLVTARRASELAELVEEIRATGGQAFALVADLSTDDGIDRLADEVLAEFGAPDILVNNAGRSIRRSIANSERRLHDYERTMRTNYLGAVGLMLRMLPPMRRRGSGQVITSSSIGVVSDLPRFSAYIGSKAALEAVVRVAAVECLSDGVVFTNVHIPLVDTDMIGPTGWSGYKALPIEDAVEMMVDAIVRRPEHLENPLGTAALWMTRLTPGLARRGLHHFHRMMPDSVAAKVAVTANLHRDKEAEL</sequence>
<gene>
    <name evidence="5" type="ORF">HLB23_15210</name>
</gene>
<evidence type="ECO:0000256" key="2">
    <source>
        <dbReference type="ARBA" id="ARBA00023002"/>
    </source>
</evidence>
<dbReference type="Pfam" id="PF00106">
    <property type="entry name" value="adh_short"/>
    <property type="match status" value="1"/>
</dbReference>
<dbReference type="PANTHER" id="PTHR44196:SF1">
    <property type="entry name" value="DEHYDROGENASE_REDUCTASE SDR FAMILY MEMBER 7B"/>
    <property type="match status" value="1"/>
</dbReference>
<evidence type="ECO:0000256" key="3">
    <source>
        <dbReference type="RuleBase" id="RU000363"/>
    </source>
</evidence>
<dbReference type="InterPro" id="IPR002347">
    <property type="entry name" value="SDR_fam"/>
</dbReference>
<comment type="similarity">
    <text evidence="1 3">Belongs to the short-chain dehydrogenases/reductases (SDR) family.</text>
</comment>
<evidence type="ECO:0000313" key="5">
    <source>
        <dbReference type="EMBL" id="NNH71199.1"/>
    </source>
</evidence>
<dbReference type="GO" id="GO:0016491">
    <property type="term" value="F:oxidoreductase activity"/>
    <property type="evidence" value="ECO:0007669"/>
    <property type="project" value="UniProtKB-KW"/>
</dbReference>
<name>A0A849C8L1_9NOCA</name>
<dbReference type="SMART" id="SM00822">
    <property type="entry name" value="PKS_KR"/>
    <property type="match status" value="1"/>
</dbReference>
<dbReference type="AlphaFoldDB" id="A0A849C8L1"/>
<comment type="caution">
    <text evidence="5">The sequence shown here is derived from an EMBL/GenBank/DDBJ whole genome shotgun (WGS) entry which is preliminary data.</text>
</comment>
<dbReference type="InterPro" id="IPR057326">
    <property type="entry name" value="KR_dom"/>
</dbReference>
<dbReference type="InterPro" id="IPR036291">
    <property type="entry name" value="NAD(P)-bd_dom_sf"/>
</dbReference>
<evidence type="ECO:0000313" key="6">
    <source>
        <dbReference type="Proteomes" id="UP000586827"/>
    </source>
</evidence>
<keyword evidence="6" id="KW-1185">Reference proteome</keyword>
<organism evidence="5 6">
    <name type="scientific">Nocardia uniformis</name>
    <dbReference type="NCBI Taxonomy" id="53432"/>
    <lineage>
        <taxon>Bacteria</taxon>
        <taxon>Bacillati</taxon>
        <taxon>Actinomycetota</taxon>
        <taxon>Actinomycetes</taxon>
        <taxon>Mycobacteriales</taxon>
        <taxon>Nocardiaceae</taxon>
        <taxon>Nocardia</taxon>
    </lineage>
</organism>
<dbReference type="PANTHER" id="PTHR44196">
    <property type="entry name" value="DEHYDROGENASE/REDUCTASE SDR FAMILY MEMBER 7B"/>
    <property type="match status" value="1"/>
</dbReference>
<keyword evidence="2" id="KW-0560">Oxidoreductase</keyword>
<feature type="domain" description="Ketoreductase" evidence="4">
    <location>
        <begin position="30"/>
        <end position="214"/>
    </location>
</feature>
<dbReference type="CDD" id="cd05233">
    <property type="entry name" value="SDR_c"/>
    <property type="match status" value="1"/>
</dbReference>
<dbReference type="Gene3D" id="3.40.50.720">
    <property type="entry name" value="NAD(P)-binding Rossmann-like Domain"/>
    <property type="match status" value="1"/>
</dbReference>
<dbReference type="EMBL" id="JABELX010000005">
    <property type="protein sequence ID" value="NNH71199.1"/>
    <property type="molecule type" value="Genomic_DNA"/>
</dbReference>
<proteinExistence type="inferred from homology"/>
<accession>A0A849C8L1</accession>
<protein>
    <submittedName>
        <fullName evidence="5">SDR family NAD(P)-dependent oxidoreductase</fullName>
    </submittedName>
</protein>
<dbReference type="GO" id="GO:0016020">
    <property type="term" value="C:membrane"/>
    <property type="evidence" value="ECO:0007669"/>
    <property type="project" value="TreeGrafter"/>
</dbReference>